<dbReference type="Pfam" id="PF00665">
    <property type="entry name" value="rve"/>
    <property type="match status" value="1"/>
</dbReference>
<dbReference type="Gene3D" id="3.30.420.10">
    <property type="entry name" value="Ribonuclease H-like superfamily/Ribonuclease H"/>
    <property type="match status" value="1"/>
</dbReference>
<evidence type="ECO:0000313" key="2">
    <source>
        <dbReference type="EMBL" id="GGF73606.1"/>
    </source>
</evidence>
<dbReference type="Pfam" id="PF13276">
    <property type="entry name" value="HTH_21"/>
    <property type="match status" value="1"/>
</dbReference>
<evidence type="ECO:0000313" key="3">
    <source>
        <dbReference type="Proteomes" id="UP000632498"/>
    </source>
</evidence>
<dbReference type="EMBL" id="BMHV01000028">
    <property type="protein sequence ID" value="GGF73606.1"/>
    <property type="molecule type" value="Genomic_DNA"/>
</dbReference>
<keyword evidence="3" id="KW-1185">Reference proteome</keyword>
<dbReference type="InterPro" id="IPR025948">
    <property type="entry name" value="HTH-like_dom"/>
</dbReference>
<dbReference type="InterPro" id="IPR036397">
    <property type="entry name" value="RNaseH_sf"/>
</dbReference>
<dbReference type="InterPro" id="IPR001584">
    <property type="entry name" value="Integrase_cat-core"/>
</dbReference>
<name>A0A917C714_9PROT</name>
<dbReference type="PANTHER" id="PTHR46889:SF4">
    <property type="entry name" value="TRANSPOSASE INSO FOR INSERTION SEQUENCE ELEMENT IS911B-RELATED"/>
    <property type="match status" value="1"/>
</dbReference>
<dbReference type="PROSITE" id="PS50994">
    <property type="entry name" value="INTEGRASE"/>
    <property type="match status" value="1"/>
</dbReference>
<gene>
    <name evidence="2" type="primary">tnp</name>
    <name evidence="2" type="ORF">GCM10011332_29580</name>
</gene>
<protein>
    <submittedName>
        <fullName evidence="2">Transposase</fullName>
    </submittedName>
</protein>
<accession>A0A917C714</accession>
<evidence type="ECO:0000259" key="1">
    <source>
        <dbReference type="PROSITE" id="PS50994"/>
    </source>
</evidence>
<dbReference type="InterPro" id="IPR012337">
    <property type="entry name" value="RNaseH-like_sf"/>
</dbReference>
<dbReference type="GO" id="GO:0003676">
    <property type="term" value="F:nucleic acid binding"/>
    <property type="evidence" value="ECO:0007669"/>
    <property type="project" value="InterPro"/>
</dbReference>
<reference evidence="2" key="1">
    <citation type="journal article" date="2014" name="Int. J. Syst. Evol. Microbiol.">
        <title>Complete genome sequence of Corynebacterium casei LMG S-19264T (=DSM 44701T), isolated from a smear-ripened cheese.</title>
        <authorList>
            <consortium name="US DOE Joint Genome Institute (JGI-PGF)"/>
            <person name="Walter F."/>
            <person name="Albersmeier A."/>
            <person name="Kalinowski J."/>
            <person name="Ruckert C."/>
        </authorList>
    </citation>
    <scope>NUCLEOTIDE SEQUENCE</scope>
    <source>
        <strain evidence="2">CGMCC 1.15254</strain>
    </source>
</reference>
<dbReference type="InterPro" id="IPR050900">
    <property type="entry name" value="Transposase_IS3/IS150/IS904"/>
</dbReference>
<feature type="domain" description="Integrase catalytic" evidence="1">
    <location>
        <begin position="122"/>
        <end position="285"/>
    </location>
</feature>
<sequence length="285" mass="33255">MKFQFVHQQRDSHSIAGLCRAMNVSESGYFAWRNRPVSKRQREDMVLLAHIKSIHYANYQSYGRGRMTEELQEEGICVGEHRVARIMKQNNLRIVRSQKFKRTTNSDHTHNISPNLLDGDFTATAPDQKWAGDITYLWTGEGWLYLAVVIDLYSRRVIGWSASRRMKKDLVIDALNKAIALRKPSKGVIFHSDRGSQYCSHKFRKLLAKYKFEQSMSGKGNCYDNAAVETFFKTLKAEMVWKIAFQTRDHAQKELFKYINGFYNARRRHSYLNGLSPIKFERRAV</sequence>
<dbReference type="Proteomes" id="UP000632498">
    <property type="component" value="Unassembled WGS sequence"/>
</dbReference>
<dbReference type="InterPro" id="IPR048020">
    <property type="entry name" value="Transpos_IS3"/>
</dbReference>
<proteinExistence type="predicted"/>
<dbReference type="PANTHER" id="PTHR46889">
    <property type="entry name" value="TRANSPOSASE INSF FOR INSERTION SEQUENCE IS3B-RELATED"/>
    <property type="match status" value="1"/>
</dbReference>
<organism evidence="2 3">
    <name type="scientific">Terasakiella brassicae</name>
    <dbReference type="NCBI Taxonomy" id="1634917"/>
    <lineage>
        <taxon>Bacteria</taxon>
        <taxon>Pseudomonadati</taxon>
        <taxon>Pseudomonadota</taxon>
        <taxon>Alphaproteobacteria</taxon>
        <taxon>Rhodospirillales</taxon>
        <taxon>Terasakiellaceae</taxon>
        <taxon>Terasakiella</taxon>
    </lineage>
</organism>
<comment type="caution">
    <text evidence="2">The sequence shown here is derived from an EMBL/GenBank/DDBJ whole genome shotgun (WGS) entry which is preliminary data.</text>
</comment>
<dbReference type="SUPFAM" id="SSF53098">
    <property type="entry name" value="Ribonuclease H-like"/>
    <property type="match status" value="1"/>
</dbReference>
<dbReference type="Pfam" id="PF13333">
    <property type="entry name" value="rve_2"/>
    <property type="match status" value="1"/>
</dbReference>
<dbReference type="AlphaFoldDB" id="A0A917C714"/>
<dbReference type="GO" id="GO:0015074">
    <property type="term" value="P:DNA integration"/>
    <property type="evidence" value="ECO:0007669"/>
    <property type="project" value="InterPro"/>
</dbReference>
<dbReference type="NCBIfam" id="NF033516">
    <property type="entry name" value="transpos_IS3"/>
    <property type="match status" value="1"/>
</dbReference>
<reference evidence="2" key="2">
    <citation type="submission" date="2020-09" db="EMBL/GenBank/DDBJ databases">
        <authorList>
            <person name="Sun Q."/>
            <person name="Zhou Y."/>
        </authorList>
    </citation>
    <scope>NUCLEOTIDE SEQUENCE</scope>
    <source>
        <strain evidence="2">CGMCC 1.15254</strain>
    </source>
</reference>